<reference evidence="1" key="2">
    <citation type="journal article" date="2015" name="Fish Shellfish Immunol.">
        <title>Early steps in the European eel (Anguilla anguilla)-Vibrio vulnificus interaction in the gills: Role of the RtxA13 toxin.</title>
        <authorList>
            <person name="Callol A."/>
            <person name="Pajuelo D."/>
            <person name="Ebbesson L."/>
            <person name="Teles M."/>
            <person name="MacKenzie S."/>
            <person name="Amaro C."/>
        </authorList>
    </citation>
    <scope>NUCLEOTIDE SEQUENCE</scope>
</reference>
<dbReference type="EMBL" id="GBXM01051073">
    <property type="protein sequence ID" value="JAH57504.1"/>
    <property type="molecule type" value="Transcribed_RNA"/>
</dbReference>
<protein>
    <submittedName>
        <fullName evidence="1">Uncharacterized protein</fullName>
    </submittedName>
</protein>
<accession>A0A0E9TUY7</accession>
<dbReference type="AlphaFoldDB" id="A0A0E9TUY7"/>
<sequence>MLKLYIVSPSATAMLKE</sequence>
<organism evidence="1">
    <name type="scientific">Anguilla anguilla</name>
    <name type="common">European freshwater eel</name>
    <name type="synonym">Muraena anguilla</name>
    <dbReference type="NCBI Taxonomy" id="7936"/>
    <lineage>
        <taxon>Eukaryota</taxon>
        <taxon>Metazoa</taxon>
        <taxon>Chordata</taxon>
        <taxon>Craniata</taxon>
        <taxon>Vertebrata</taxon>
        <taxon>Euteleostomi</taxon>
        <taxon>Actinopterygii</taxon>
        <taxon>Neopterygii</taxon>
        <taxon>Teleostei</taxon>
        <taxon>Anguilliformes</taxon>
        <taxon>Anguillidae</taxon>
        <taxon>Anguilla</taxon>
    </lineage>
</organism>
<name>A0A0E9TUY7_ANGAN</name>
<reference evidence="1" key="1">
    <citation type="submission" date="2014-11" db="EMBL/GenBank/DDBJ databases">
        <authorList>
            <person name="Amaro Gonzalez C."/>
        </authorList>
    </citation>
    <scope>NUCLEOTIDE SEQUENCE</scope>
</reference>
<proteinExistence type="predicted"/>
<evidence type="ECO:0000313" key="1">
    <source>
        <dbReference type="EMBL" id="JAH57504.1"/>
    </source>
</evidence>